<organism evidence="3 4">
    <name type="scientific">Paraburkholderia unamae</name>
    <dbReference type="NCBI Taxonomy" id="219649"/>
    <lineage>
        <taxon>Bacteria</taxon>
        <taxon>Pseudomonadati</taxon>
        <taxon>Pseudomonadota</taxon>
        <taxon>Betaproteobacteria</taxon>
        <taxon>Burkholderiales</taxon>
        <taxon>Burkholderiaceae</taxon>
        <taxon>Paraburkholderia</taxon>
    </lineage>
</organism>
<accession>A0ABX5K6R6</accession>
<proteinExistence type="predicted"/>
<dbReference type="EMBL" id="QEOB01000042">
    <property type="protein sequence ID" value="PVX61232.1"/>
    <property type="molecule type" value="Genomic_DNA"/>
</dbReference>
<comment type="caution">
    <text evidence="3">The sequence shown here is derived from an EMBL/GenBank/DDBJ whole genome shotgun (WGS) entry which is preliminary data.</text>
</comment>
<protein>
    <recommendedName>
        <fullName evidence="2">Dit-like phage tail protein N-terminal domain-containing protein</fullName>
    </recommendedName>
</protein>
<name>A0ABX5K6R6_9BURK</name>
<feature type="compositionally biased region" description="Low complexity" evidence="1">
    <location>
        <begin position="183"/>
        <end position="199"/>
    </location>
</feature>
<feature type="region of interest" description="Disordered" evidence="1">
    <location>
        <begin position="168"/>
        <end position="199"/>
    </location>
</feature>
<dbReference type="RefSeq" id="WP_116614963.1">
    <property type="nucleotide sequence ID" value="NZ_QEOB01000042.1"/>
</dbReference>
<evidence type="ECO:0000313" key="4">
    <source>
        <dbReference type="Proteomes" id="UP000245712"/>
    </source>
</evidence>
<reference evidence="3 4" key="1">
    <citation type="submission" date="2018-05" db="EMBL/GenBank/DDBJ databases">
        <title>Genomic Encyclopedia of Type Strains, Phase IV (KMG-V): Genome sequencing to study the core and pangenomes of soil and plant-associated prokaryotes.</title>
        <authorList>
            <person name="Whitman W."/>
        </authorList>
    </citation>
    <scope>NUCLEOTIDE SEQUENCE [LARGE SCALE GENOMIC DNA]</scope>
    <source>
        <strain evidence="3 4">SCZa-39</strain>
    </source>
</reference>
<evidence type="ECO:0000259" key="2">
    <source>
        <dbReference type="Pfam" id="PF21821"/>
    </source>
</evidence>
<evidence type="ECO:0000256" key="1">
    <source>
        <dbReference type="SAM" id="MobiDB-lite"/>
    </source>
</evidence>
<gene>
    <name evidence="3" type="ORF">C7402_14223</name>
</gene>
<dbReference type="InterPro" id="IPR048494">
    <property type="entry name" value="Dit-like_N"/>
</dbReference>
<dbReference type="Pfam" id="PF21821">
    <property type="entry name" value="Dit_like"/>
    <property type="match status" value="1"/>
</dbReference>
<feature type="domain" description="Dit-like phage tail protein N-terminal" evidence="2">
    <location>
        <begin position="52"/>
        <end position="164"/>
    </location>
</feature>
<sequence>MANGVPALWGQVANVVNTVGLLAADAVNVLNMFAGPQWGIFNQDGTIAIQPDSMVSLDFRRDWKIPNYPVEQGSFESYNKVALPSITRIRITKGGTVTDRQSFLLQISAIAASLDLYNIVMPEGALIQNVNIVSDGINRTSTNGVGLLSIDLMLEEVRVTATASFSNTAAPSGADPVSTGSVQPQTPTTAQDAAAGLFT</sequence>
<evidence type="ECO:0000313" key="3">
    <source>
        <dbReference type="EMBL" id="PVX61232.1"/>
    </source>
</evidence>
<dbReference type="Proteomes" id="UP000245712">
    <property type="component" value="Unassembled WGS sequence"/>
</dbReference>
<keyword evidence="4" id="KW-1185">Reference proteome</keyword>